<sequence>MARIKNDFLKLSGSMGGITFSQDDRGTIAKKQSEGPETLSEGTLNSNEEMGGASKAVKAFRLALNSKKRGYEDRYFMGRLSGKVRMIVGLGDGTPGQRKLDFRKNGDLLEVFEFFEVRPLVYSVGGIKDKPRFSEDRTEVCWISPTLIPKKQITAPEEATHIKFILGAGTVSNYKYDVKKKGYTPIEPKFKNLGDFVESKPFALKQKTIAPVDLRIKLEAGGALPEEIAVITMVGVSFMKEVNGELLAMKDVGAMRILGVG</sequence>
<dbReference type="AlphaFoldDB" id="A0A1M6P503"/>
<dbReference type="EMBL" id="FQYV01000042">
    <property type="protein sequence ID" value="SHK02990.1"/>
    <property type="molecule type" value="Genomic_DNA"/>
</dbReference>
<name>A0A1M6P503_9FLAO</name>
<feature type="region of interest" description="Disordered" evidence="1">
    <location>
        <begin position="22"/>
        <end position="50"/>
    </location>
</feature>
<reference evidence="3" key="1">
    <citation type="submission" date="2016-11" db="EMBL/GenBank/DDBJ databases">
        <authorList>
            <person name="Varghese N."/>
            <person name="Submissions S."/>
        </authorList>
    </citation>
    <scope>NUCLEOTIDE SEQUENCE [LARGE SCALE GENOMIC DNA]</scope>
    <source>
        <strain evidence="3">DSM 26349</strain>
    </source>
</reference>
<protein>
    <submittedName>
        <fullName evidence="2">Uncharacterized protein</fullName>
    </submittedName>
</protein>
<organism evidence="2 3">
    <name type="scientific">Aequorivita viscosa</name>
    <dbReference type="NCBI Taxonomy" id="797419"/>
    <lineage>
        <taxon>Bacteria</taxon>
        <taxon>Pseudomonadati</taxon>
        <taxon>Bacteroidota</taxon>
        <taxon>Flavobacteriia</taxon>
        <taxon>Flavobacteriales</taxon>
        <taxon>Flavobacteriaceae</taxon>
        <taxon>Aequorivita</taxon>
    </lineage>
</organism>
<gene>
    <name evidence="2" type="ORF">SAMN04487908_14214</name>
</gene>
<accession>A0A1M6P503</accession>
<evidence type="ECO:0000313" key="3">
    <source>
        <dbReference type="Proteomes" id="UP000184172"/>
    </source>
</evidence>
<dbReference type="Proteomes" id="UP000184172">
    <property type="component" value="Unassembled WGS sequence"/>
</dbReference>
<evidence type="ECO:0000256" key="1">
    <source>
        <dbReference type="SAM" id="MobiDB-lite"/>
    </source>
</evidence>
<keyword evidence="3" id="KW-1185">Reference proteome</keyword>
<dbReference type="STRING" id="797419.SAMN05216556_1394"/>
<dbReference type="RefSeq" id="WP_073222058.1">
    <property type="nucleotide sequence ID" value="NZ_FNNS01000039.1"/>
</dbReference>
<feature type="compositionally biased region" description="Basic and acidic residues" evidence="1">
    <location>
        <begin position="22"/>
        <end position="34"/>
    </location>
</feature>
<evidence type="ECO:0000313" key="2">
    <source>
        <dbReference type="EMBL" id="SHK02990.1"/>
    </source>
</evidence>
<dbReference type="OrthoDB" id="645138at2"/>
<proteinExistence type="predicted"/>